<sequence>MGIDLDRHHVRNTHRKAPKSDNAYLKLLVKLYRFLARRTDSPFNKVVLRRLFMSRINRPPVSLSRVKANLKNGNDKKTVVIVGTVTDDVRLLEVPKVSIAALRFTATARARILAAGGQAITLDQLALEKPTGANTLLLRGPKNSREAVKHFGFGPHKNKKPHVLSKGRKFERARGRRRSRGFKV</sequence>
<reference evidence="7" key="1">
    <citation type="submission" date="2014-12" db="EMBL/GenBank/DDBJ databases">
        <title>Genome Sequence of Valsa Canker Pathogens Uncovers a Specific Adaption of Colonization on Woody Bark.</title>
        <authorList>
            <person name="Yin Z."/>
            <person name="Liu H."/>
            <person name="Gao X."/>
            <person name="Li Z."/>
            <person name="Song N."/>
            <person name="Ke X."/>
            <person name="Dai Q."/>
            <person name="Wu Y."/>
            <person name="Sun Y."/>
            <person name="Xu J.-R."/>
            <person name="Kang Z.K."/>
            <person name="Wang L."/>
            <person name="Huang L."/>
        </authorList>
    </citation>
    <scope>NUCLEOTIDE SEQUENCE [LARGE SCALE GENOMIC DNA]</scope>
    <source>
        <strain evidence="7">SXYL134</strain>
    </source>
</reference>
<dbReference type="PROSITE" id="PS01106">
    <property type="entry name" value="RIBOSOMAL_L18E"/>
    <property type="match status" value="1"/>
</dbReference>
<evidence type="ECO:0000256" key="1">
    <source>
        <dbReference type="ARBA" id="ARBA00006815"/>
    </source>
</evidence>
<dbReference type="GO" id="GO:0006412">
    <property type="term" value="P:translation"/>
    <property type="evidence" value="ECO:0007669"/>
    <property type="project" value="InterPro"/>
</dbReference>
<feature type="domain" description="Large ribosomal subunit protein uL15/eL18" evidence="5">
    <location>
        <begin position="2"/>
        <end position="184"/>
    </location>
</feature>
<dbReference type="PANTHER" id="PTHR10934">
    <property type="entry name" value="60S RIBOSOMAL PROTEIN L18"/>
    <property type="match status" value="1"/>
</dbReference>
<dbReference type="InterPro" id="IPR036227">
    <property type="entry name" value="Ribosomal_uL15/eL18_sf"/>
</dbReference>
<feature type="compositionally biased region" description="Basic residues" evidence="4">
    <location>
        <begin position="156"/>
        <end position="167"/>
    </location>
</feature>
<evidence type="ECO:0000313" key="7">
    <source>
        <dbReference type="Proteomes" id="UP000078576"/>
    </source>
</evidence>
<dbReference type="Pfam" id="PF17135">
    <property type="entry name" value="Ribosomal_L18"/>
    <property type="match status" value="1"/>
</dbReference>
<evidence type="ECO:0000256" key="2">
    <source>
        <dbReference type="ARBA" id="ARBA00022980"/>
    </source>
</evidence>
<dbReference type="GO" id="GO:0003723">
    <property type="term" value="F:RNA binding"/>
    <property type="evidence" value="ECO:0007669"/>
    <property type="project" value="TreeGrafter"/>
</dbReference>
<dbReference type="GO" id="GO:0022625">
    <property type="term" value="C:cytosolic large ribosomal subunit"/>
    <property type="evidence" value="ECO:0007669"/>
    <property type="project" value="TreeGrafter"/>
</dbReference>
<dbReference type="Proteomes" id="UP000078576">
    <property type="component" value="Unassembled WGS sequence"/>
</dbReference>
<dbReference type="InterPro" id="IPR021132">
    <property type="entry name" value="Ribosomal_eL18/eL18-A/B/_CS"/>
</dbReference>
<keyword evidence="2 6" id="KW-0689">Ribosomal protein</keyword>
<dbReference type="SUPFAM" id="SSF52080">
    <property type="entry name" value="Ribosomal proteins L15p and L18e"/>
    <property type="match status" value="1"/>
</dbReference>
<dbReference type="InterPro" id="IPR021131">
    <property type="entry name" value="Ribosomal_uL15/eL18"/>
</dbReference>
<dbReference type="AlphaFoldDB" id="A0A194V3M3"/>
<evidence type="ECO:0000259" key="5">
    <source>
        <dbReference type="Pfam" id="PF17135"/>
    </source>
</evidence>
<proteinExistence type="inferred from homology"/>
<accession>A0A194V3M3</accession>
<dbReference type="InterPro" id="IPR000039">
    <property type="entry name" value="Ribosomal_eL18"/>
</dbReference>
<gene>
    <name evidence="6" type="ORF">VP1G_05872</name>
</gene>
<dbReference type="OrthoDB" id="6353017at2759"/>
<protein>
    <submittedName>
        <fullName evidence="6">60S ribosomal protein L18-B</fullName>
    </submittedName>
</protein>
<dbReference type="GO" id="GO:0003735">
    <property type="term" value="F:structural constituent of ribosome"/>
    <property type="evidence" value="ECO:0007669"/>
    <property type="project" value="InterPro"/>
</dbReference>
<keyword evidence="3" id="KW-0687">Ribonucleoprotein</keyword>
<comment type="similarity">
    <text evidence="1">Belongs to the eukaryotic ribosomal protein eL18 family.</text>
</comment>
<dbReference type="STRING" id="694573.A0A194V3M3"/>
<evidence type="ECO:0000256" key="3">
    <source>
        <dbReference type="ARBA" id="ARBA00023274"/>
    </source>
</evidence>
<dbReference type="EMBL" id="KN714715">
    <property type="protein sequence ID" value="KUI58565.1"/>
    <property type="molecule type" value="Genomic_DNA"/>
</dbReference>
<evidence type="ECO:0000256" key="4">
    <source>
        <dbReference type="SAM" id="MobiDB-lite"/>
    </source>
</evidence>
<feature type="region of interest" description="Disordered" evidence="4">
    <location>
        <begin position="153"/>
        <end position="184"/>
    </location>
</feature>
<dbReference type="Gene3D" id="3.100.10.10">
    <property type="match status" value="1"/>
</dbReference>
<feature type="compositionally biased region" description="Basic residues" evidence="4">
    <location>
        <begin position="174"/>
        <end position="184"/>
    </location>
</feature>
<evidence type="ECO:0000313" key="6">
    <source>
        <dbReference type="EMBL" id="KUI58565.1"/>
    </source>
</evidence>
<name>A0A194V3M3_CYTMA</name>
<dbReference type="FunFam" id="3.100.10.10:FF:000001">
    <property type="entry name" value="60S ribosomal protein L18"/>
    <property type="match status" value="1"/>
</dbReference>
<keyword evidence="7" id="KW-1185">Reference proteome</keyword>
<dbReference type="PANTHER" id="PTHR10934:SF2">
    <property type="entry name" value="LARGE RIBOSOMAL SUBUNIT PROTEIN EL18"/>
    <property type="match status" value="1"/>
</dbReference>
<organism evidence="6 7">
    <name type="scientific">Cytospora mali</name>
    <name type="common">Apple Valsa canker fungus</name>
    <name type="synonym">Valsa mali</name>
    <dbReference type="NCBI Taxonomy" id="578113"/>
    <lineage>
        <taxon>Eukaryota</taxon>
        <taxon>Fungi</taxon>
        <taxon>Dikarya</taxon>
        <taxon>Ascomycota</taxon>
        <taxon>Pezizomycotina</taxon>
        <taxon>Sordariomycetes</taxon>
        <taxon>Sordariomycetidae</taxon>
        <taxon>Diaporthales</taxon>
        <taxon>Cytosporaceae</taxon>
        <taxon>Cytospora</taxon>
    </lineage>
</organism>